<gene>
    <name evidence="2" type="ORF">GUJ93_ZPchr0009g624</name>
</gene>
<comment type="caution">
    <text evidence="2">The sequence shown here is derived from an EMBL/GenBank/DDBJ whole genome shotgun (WGS) entry which is preliminary data.</text>
</comment>
<dbReference type="Proteomes" id="UP000729402">
    <property type="component" value="Unassembled WGS sequence"/>
</dbReference>
<feature type="compositionally biased region" description="Low complexity" evidence="1">
    <location>
        <begin position="32"/>
        <end position="42"/>
    </location>
</feature>
<dbReference type="AlphaFoldDB" id="A0A8J5S398"/>
<reference evidence="2" key="2">
    <citation type="submission" date="2021-02" db="EMBL/GenBank/DDBJ databases">
        <authorList>
            <person name="Kimball J.A."/>
            <person name="Haas M.W."/>
            <person name="Macchietto M."/>
            <person name="Kono T."/>
            <person name="Duquette J."/>
            <person name="Shao M."/>
        </authorList>
    </citation>
    <scope>NUCLEOTIDE SEQUENCE</scope>
    <source>
        <tissue evidence="2">Fresh leaf tissue</tissue>
    </source>
</reference>
<organism evidence="2 3">
    <name type="scientific">Zizania palustris</name>
    <name type="common">Northern wild rice</name>
    <dbReference type="NCBI Taxonomy" id="103762"/>
    <lineage>
        <taxon>Eukaryota</taxon>
        <taxon>Viridiplantae</taxon>
        <taxon>Streptophyta</taxon>
        <taxon>Embryophyta</taxon>
        <taxon>Tracheophyta</taxon>
        <taxon>Spermatophyta</taxon>
        <taxon>Magnoliopsida</taxon>
        <taxon>Liliopsida</taxon>
        <taxon>Poales</taxon>
        <taxon>Poaceae</taxon>
        <taxon>BOP clade</taxon>
        <taxon>Oryzoideae</taxon>
        <taxon>Oryzeae</taxon>
        <taxon>Zizaniinae</taxon>
        <taxon>Zizania</taxon>
    </lineage>
</organism>
<name>A0A8J5S398_ZIZPA</name>
<evidence type="ECO:0000256" key="1">
    <source>
        <dbReference type="SAM" id="MobiDB-lite"/>
    </source>
</evidence>
<evidence type="ECO:0000313" key="3">
    <source>
        <dbReference type="Proteomes" id="UP000729402"/>
    </source>
</evidence>
<dbReference type="EMBL" id="JAAALK010000289">
    <property type="protein sequence ID" value="KAG8050079.1"/>
    <property type="molecule type" value="Genomic_DNA"/>
</dbReference>
<protein>
    <submittedName>
        <fullName evidence="2">Uncharacterized protein</fullName>
    </submittedName>
</protein>
<proteinExistence type="predicted"/>
<keyword evidence="3" id="KW-1185">Reference proteome</keyword>
<feature type="region of interest" description="Disordered" evidence="1">
    <location>
        <begin position="32"/>
        <end position="54"/>
    </location>
</feature>
<accession>A0A8J5S398</accession>
<sequence length="97" mass="9894">MGRAEGPARRVSQARSRSIGRRFTLPYSKLSPSAARTAATAPWPLGSSSPAGRSPLPQLGAGGYYTLRLHVKPAASARAGGGEWATCVRSAASAASA</sequence>
<reference evidence="2" key="1">
    <citation type="journal article" date="2021" name="bioRxiv">
        <title>Whole Genome Assembly and Annotation of Northern Wild Rice, Zizania palustris L., Supports a Whole Genome Duplication in the Zizania Genus.</title>
        <authorList>
            <person name="Haas M."/>
            <person name="Kono T."/>
            <person name="Macchietto M."/>
            <person name="Millas R."/>
            <person name="McGilp L."/>
            <person name="Shao M."/>
            <person name="Duquette J."/>
            <person name="Hirsch C.N."/>
            <person name="Kimball J."/>
        </authorList>
    </citation>
    <scope>NUCLEOTIDE SEQUENCE</scope>
    <source>
        <tissue evidence="2">Fresh leaf tissue</tissue>
    </source>
</reference>
<evidence type="ECO:0000313" key="2">
    <source>
        <dbReference type="EMBL" id="KAG8050079.1"/>
    </source>
</evidence>